<reference evidence="12 13" key="1">
    <citation type="submission" date="2024-05" db="EMBL/GenBank/DDBJ databases">
        <authorList>
            <person name="Wallberg A."/>
        </authorList>
    </citation>
    <scope>NUCLEOTIDE SEQUENCE [LARGE SCALE GENOMIC DNA]</scope>
</reference>
<evidence type="ECO:0000259" key="11">
    <source>
        <dbReference type="PROSITE" id="PS50035"/>
    </source>
</evidence>
<proteinExistence type="inferred from homology"/>
<protein>
    <recommendedName>
        <fullName evidence="3">phospholipase D</fullName>
        <ecNumber evidence="3">3.1.4.4</ecNumber>
    </recommendedName>
</protein>
<sequence length="772" mass="87635">MVFLHGILDINIQKASNLRNAEYCLFNKNDKSDPYVSVSLISGSGQKSDIATTSVKNNDLNPEWNERYVADVCHEVSKIQFTVYDKDLLKSKTLGYCELVPDKVMNGCASGSFNLIDNKKKGGNSTLHLSIYFVDKSFIPTKDSFEVPSCLYPMRHYNNVVLYQDAHCPSLPIQLKHQDNSNYVPRSTWRDMHTAITQATSVIYIVGWSVSVDTQLLRNYGDDTRTLGEILKQKSHEGVKVKLLLWDELTSNSKFGFMNIGAMGTEDNKTKDFFDGTKVEVALQPIDAGNSSDVEKFSGNAFKGFTNTHHQKTVITDARIHNTYNQCKLVAFIGGLDLTGGRYDTPEHPLFRTLENEHKDDFRNRMLPSLTSSSGPRQPWHDIHSKVVGPAARDILNNFEERWLKFAKQPIAIHTEKNLNLDYIYQDWDSWSVQMFRSINEHSVDFDKYQTNTQNLPSIQLKRGSKVDNSLYRAYIHHIRRAKNFIYIENQYFLGSRHMWADSKDEKGGNLIPLEISIKIEEKIMRNEAFVVYIVIPMFPEGEPASAPMQELLYKQNQTIKMMYSRISKAIKSSSRPSAHPQEYLLFFCLGSKEHSTAKPPSLVVPTQKDNANAFNNCRNMIYVHSKMAIFDDEYIIVGSANINDRSMTGNRDTEIAIGSYQPNMLANGGISLFRKALWAEHLGSKTPTGLWDFPSSLQCSSKIHQLAEESLQAYIKVGEHVTPHHLMIYPLNVSYEGKVTPRPDCECFPDTSGKVVGNISCMSILPKFLTE</sequence>
<dbReference type="Pfam" id="PF12357">
    <property type="entry name" value="PLD_C"/>
    <property type="match status" value="1"/>
</dbReference>
<dbReference type="PANTHER" id="PTHR18896:SF60">
    <property type="entry name" value="PHOSPHOLIPASE D"/>
    <property type="match status" value="1"/>
</dbReference>
<keyword evidence="13" id="KW-1185">Reference proteome</keyword>
<dbReference type="PROSITE" id="PS50035">
    <property type="entry name" value="PLD"/>
    <property type="match status" value="2"/>
</dbReference>
<evidence type="ECO:0000256" key="6">
    <source>
        <dbReference type="ARBA" id="ARBA00022801"/>
    </source>
</evidence>
<evidence type="ECO:0000259" key="10">
    <source>
        <dbReference type="PROSITE" id="PS50004"/>
    </source>
</evidence>
<dbReference type="GO" id="GO:0004630">
    <property type="term" value="F:phospholipase D activity"/>
    <property type="evidence" value="ECO:0007669"/>
    <property type="project" value="UniProtKB-EC"/>
</dbReference>
<keyword evidence="8" id="KW-0442">Lipid degradation</keyword>
<dbReference type="InterPro" id="IPR001736">
    <property type="entry name" value="PLipase_D/transphosphatidylase"/>
</dbReference>
<evidence type="ECO:0000256" key="3">
    <source>
        <dbReference type="ARBA" id="ARBA00012027"/>
    </source>
</evidence>
<dbReference type="PROSITE" id="PS50004">
    <property type="entry name" value="C2"/>
    <property type="match status" value="1"/>
</dbReference>
<dbReference type="EMBL" id="CAXKWB010025688">
    <property type="protein sequence ID" value="CAL4128480.1"/>
    <property type="molecule type" value="Genomic_DNA"/>
</dbReference>
<dbReference type="InterPro" id="IPR024632">
    <property type="entry name" value="PLipase_D_C"/>
</dbReference>
<dbReference type="PANTHER" id="PTHR18896">
    <property type="entry name" value="PHOSPHOLIPASE D"/>
    <property type="match status" value="1"/>
</dbReference>
<keyword evidence="4" id="KW-0479">Metal-binding</keyword>
<dbReference type="SMART" id="SM00155">
    <property type="entry name" value="PLDc"/>
    <property type="match status" value="2"/>
</dbReference>
<keyword evidence="6" id="KW-0378">Hydrolase</keyword>
<evidence type="ECO:0000256" key="7">
    <source>
        <dbReference type="ARBA" id="ARBA00022837"/>
    </source>
</evidence>
<evidence type="ECO:0000256" key="8">
    <source>
        <dbReference type="ARBA" id="ARBA00022963"/>
    </source>
</evidence>
<feature type="domain" description="C2" evidence="10">
    <location>
        <begin position="1"/>
        <end position="115"/>
    </location>
</feature>
<evidence type="ECO:0000256" key="1">
    <source>
        <dbReference type="ARBA" id="ARBA00001913"/>
    </source>
</evidence>
<dbReference type="EC" id="3.1.4.4" evidence="3"/>
<dbReference type="Proteomes" id="UP001497623">
    <property type="component" value="Unassembled WGS sequence"/>
</dbReference>
<comment type="caution">
    <text evidence="12">The sequence shown here is derived from an EMBL/GenBank/DDBJ whole genome shotgun (WGS) entry which is preliminary data.</text>
</comment>
<keyword evidence="5" id="KW-0677">Repeat</keyword>
<dbReference type="InterPro" id="IPR015679">
    <property type="entry name" value="PLipase_D_fam"/>
</dbReference>
<organism evidence="12 13">
    <name type="scientific">Meganyctiphanes norvegica</name>
    <name type="common">Northern krill</name>
    <name type="synonym">Thysanopoda norvegica</name>
    <dbReference type="NCBI Taxonomy" id="48144"/>
    <lineage>
        <taxon>Eukaryota</taxon>
        <taxon>Metazoa</taxon>
        <taxon>Ecdysozoa</taxon>
        <taxon>Arthropoda</taxon>
        <taxon>Crustacea</taxon>
        <taxon>Multicrustacea</taxon>
        <taxon>Malacostraca</taxon>
        <taxon>Eumalacostraca</taxon>
        <taxon>Eucarida</taxon>
        <taxon>Euphausiacea</taxon>
        <taxon>Euphausiidae</taxon>
        <taxon>Meganyctiphanes</taxon>
    </lineage>
</organism>
<keyword evidence="7" id="KW-0106">Calcium</keyword>
<gene>
    <name evidence="12" type="ORF">MNOR_LOCUS26127</name>
</gene>
<evidence type="ECO:0000256" key="5">
    <source>
        <dbReference type="ARBA" id="ARBA00022737"/>
    </source>
</evidence>
<dbReference type="SUPFAM" id="SSF49562">
    <property type="entry name" value="C2 domain (Calcium/lipid-binding domain, CaLB)"/>
    <property type="match status" value="1"/>
</dbReference>
<dbReference type="Pfam" id="PF00168">
    <property type="entry name" value="C2"/>
    <property type="match status" value="1"/>
</dbReference>
<dbReference type="GO" id="GO:0005886">
    <property type="term" value="C:plasma membrane"/>
    <property type="evidence" value="ECO:0007669"/>
    <property type="project" value="TreeGrafter"/>
</dbReference>
<feature type="domain" description="PLD phosphodiesterase" evidence="11">
    <location>
        <begin position="620"/>
        <end position="647"/>
    </location>
</feature>
<evidence type="ECO:0000256" key="4">
    <source>
        <dbReference type="ARBA" id="ARBA00022723"/>
    </source>
</evidence>
<feature type="domain" description="PLD phosphodiesterase" evidence="11">
    <location>
        <begin position="305"/>
        <end position="342"/>
    </location>
</feature>
<dbReference type="InterPro" id="IPR035892">
    <property type="entry name" value="C2_domain_sf"/>
</dbReference>
<dbReference type="Gene3D" id="2.60.40.150">
    <property type="entry name" value="C2 domain"/>
    <property type="match status" value="1"/>
</dbReference>
<evidence type="ECO:0000256" key="9">
    <source>
        <dbReference type="ARBA" id="ARBA00023098"/>
    </source>
</evidence>
<dbReference type="SMART" id="SM00239">
    <property type="entry name" value="C2"/>
    <property type="match status" value="1"/>
</dbReference>
<comment type="cofactor">
    <cofactor evidence="1">
        <name>Ca(2+)</name>
        <dbReference type="ChEBI" id="CHEBI:29108"/>
    </cofactor>
</comment>
<evidence type="ECO:0000256" key="2">
    <source>
        <dbReference type="ARBA" id="ARBA00010683"/>
    </source>
</evidence>
<evidence type="ECO:0000313" key="12">
    <source>
        <dbReference type="EMBL" id="CAL4128480.1"/>
    </source>
</evidence>
<name>A0AAV2RLH7_MEGNR</name>
<dbReference type="GO" id="GO:0009395">
    <property type="term" value="P:phospholipid catabolic process"/>
    <property type="evidence" value="ECO:0007669"/>
    <property type="project" value="TreeGrafter"/>
</dbReference>
<dbReference type="AlphaFoldDB" id="A0AAV2RLH7"/>
<dbReference type="Gene3D" id="3.30.870.10">
    <property type="entry name" value="Endonuclease Chain A"/>
    <property type="match status" value="2"/>
</dbReference>
<keyword evidence="9" id="KW-0443">Lipid metabolism</keyword>
<dbReference type="InterPro" id="IPR000008">
    <property type="entry name" value="C2_dom"/>
</dbReference>
<dbReference type="Pfam" id="PF00614">
    <property type="entry name" value="PLDc"/>
    <property type="match status" value="2"/>
</dbReference>
<evidence type="ECO:0000313" key="13">
    <source>
        <dbReference type="Proteomes" id="UP001497623"/>
    </source>
</evidence>
<comment type="similarity">
    <text evidence="2">Belongs to the phospholipase D family. C2-PLD subfamily.</text>
</comment>
<dbReference type="SUPFAM" id="SSF56024">
    <property type="entry name" value="Phospholipase D/nuclease"/>
    <property type="match status" value="2"/>
</dbReference>
<dbReference type="GO" id="GO:0046872">
    <property type="term" value="F:metal ion binding"/>
    <property type="evidence" value="ECO:0007669"/>
    <property type="project" value="UniProtKB-KW"/>
</dbReference>
<accession>A0AAV2RLH7</accession>